<dbReference type="Gene3D" id="3.80.10.10">
    <property type="entry name" value="Ribonuclease Inhibitor"/>
    <property type="match status" value="2"/>
</dbReference>
<dbReference type="RefSeq" id="XP_004987848.1">
    <property type="nucleotide sequence ID" value="XM_004987791.1"/>
</dbReference>
<dbReference type="OrthoDB" id="120976at2759"/>
<dbReference type="PANTHER" id="PTHR24113">
    <property type="entry name" value="RAN GTPASE-ACTIVATING PROTEIN 1"/>
    <property type="match status" value="1"/>
</dbReference>
<dbReference type="InterPro" id="IPR057207">
    <property type="entry name" value="FBXL15_LRR"/>
</dbReference>
<name>F2USQ4_SALR5</name>
<dbReference type="SMART" id="SM00368">
    <property type="entry name" value="LRR_RI"/>
    <property type="match status" value="5"/>
</dbReference>
<dbReference type="Pfam" id="PF25372">
    <property type="entry name" value="DUF7885"/>
    <property type="match status" value="1"/>
</dbReference>
<evidence type="ECO:0000256" key="1">
    <source>
        <dbReference type="ARBA" id="ARBA00022468"/>
    </source>
</evidence>
<sequence length="294" mass="32056">MSTAEEDGAPTVSDEMRELRQEKLSSALGKVKAAAKVKRARALSQENAAPSSRWAGDVVLKRWEMPLLCKDLQDANLHIPELRLDGNELTLQQTQELAQALASNTTLRVLSLAGCGLGDEHMQALSQALASTTVKQLSVWGNAIGDEGASALAAALPSCQSLQSLDCGQNHIGDTGAHALIVAAPKCKHLKSINVSYNHLSTSAVLDFAKCFEATATITFLGLRGNAKAPSRGLQRTIRRVQRLSRPRVIDTDVLPYHREFDWRRASTLRSYVYRPQHILGDELKIQALNLSGW</sequence>
<dbReference type="InterPro" id="IPR027038">
    <property type="entry name" value="RanGap"/>
</dbReference>
<dbReference type="KEGG" id="sre:PTSG_11203"/>
<dbReference type="GO" id="GO:0005829">
    <property type="term" value="C:cytosol"/>
    <property type="evidence" value="ECO:0007669"/>
    <property type="project" value="TreeGrafter"/>
</dbReference>
<dbReference type="GeneID" id="16068370"/>
<evidence type="ECO:0000256" key="2">
    <source>
        <dbReference type="ARBA" id="ARBA00022614"/>
    </source>
</evidence>
<evidence type="ECO:0000313" key="6">
    <source>
        <dbReference type="Proteomes" id="UP000007799"/>
    </source>
</evidence>
<keyword evidence="3" id="KW-0677">Repeat</keyword>
<evidence type="ECO:0000313" key="5">
    <source>
        <dbReference type="EMBL" id="EGD81163.1"/>
    </source>
</evidence>
<dbReference type="InParanoid" id="F2USQ4"/>
<feature type="domain" description="F-box/LRR-repeat protein 15-like leucin rich repeat" evidence="4">
    <location>
        <begin position="67"/>
        <end position="224"/>
    </location>
</feature>
<evidence type="ECO:0000259" key="4">
    <source>
        <dbReference type="Pfam" id="PF25372"/>
    </source>
</evidence>
<evidence type="ECO:0000256" key="3">
    <source>
        <dbReference type="ARBA" id="ARBA00022737"/>
    </source>
</evidence>
<dbReference type="GO" id="GO:0048471">
    <property type="term" value="C:perinuclear region of cytoplasm"/>
    <property type="evidence" value="ECO:0007669"/>
    <property type="project" value="TreeGrafter"/>
</dbReference>
<keyword evidence="6" id="KW-1185">Reference proteome</keyword>
<dbReference type="GO" id="GO:0005634">
    <property type="term" value="C:nucleus"/>
    <property type="evidence" value="ECO:0007669"/>
    <property type="project" value="TreeGrafter"/>
</dbReference>
<keyword evidence="2" id="KW-0433">Leucine-rich repeat</keyword>
<organism evidence="6">
    <name type="scientific">Salpingoeca rosetta (strain ATCC 50818 / BSB-021)</name>
    <dbReference type="NCBI Taxonomy" id="946362"/>
    <lineage>
        <taxon>Eukaryota</taxon>
        <taxon>Choanoflagellata</taxon>
        <taxon>Craspedida</taxon>
        <taxon>Salpingoecidae</taxon>
        <taxon>Salpingoeca</taxon>
    </lineage>
</organism>
<dbReference type="EMBL" id="GL832995">
    <property type="protein sequence ID" value="EGD81163.1"/>
    <property type="molecule type" value="Genomic_DNA"/>
</dbReference>
<protein>
    <recommendedName>
        <fullName evidence="4">F-box/LRR-repeat protein 15-like leucin rich repeat domain-containing protein</fullName>
    </recommendedName>
</protein>
<accession>F2USQ4</accession>
<dbReference type="PANTHER" id="PTHR24113:SF12">
    <property type="entry name" value="RAN GTPASE-ACTIVATING PROTEIN 1"/>
    <property type="match status" value="1"/>
</dbReference>
<dbReference type="GO" id="GO:0006913">
    <property type="term" value="P:nucleocytoplasmic transport"/>
    <property type="evidence" value="ECO:0007669"/>
    <property type="project" value="TreeGrafter"/>
</dbReference>
<dbReference type="GO" id="GO:0005096">
    <property type="term" value="F:GTPase activator activity"/>
    <property type="evidence" value="ECO:0007669"/>
    <property type="project" value="UniProtKB-KW"/>
</dbReference>
<keyword evidence="1" id="KW-0343">GTPase activation</keyword>
<dbReference type="eggNOG" id="KOG4308">
    <property type="taxonomic scope" value="Eukaryota"/>
</dbReference>
<proteinExistence type="predicted"/>
<gene>
    <name evidence="5" type="ORF">PTSG_11203</name>
</gene>
<dbReference type="Proteomes" id="UP000007799">
    <property type="component" value="Unassembled WGS sequence"/>
</dbReference>
<reference evidence="5" key="1">
    <citation type="submission" date="2009-08" db="EMBL/GenBank/DDBJ databases">
        <title>Annotation of Salpingoeca rosetta.</title>
        <authorList>
            <consortium name="The Broad Institute Genome Sequencing Platform"/>
            <person name="Russ C."/>
            <person name="Cuomo C."/>
            <person name="Burger G."/>
            <person name="Gray M.W."/>
            <person name="Holland P.W.H."/>
            <person name="King N."/>
            <person name="Lang F.B.F."/>
            <person name="Roger A.J."/>
            <person name="Ruiz-Trillo I."/>
            <person name="Young S.K."/>
            <person name="Zeng Q."/>
            <person name="Gargeya S."/>
            <person name="Alvarado L."/>
            <person name="Berlin A."/>
            <person name="Chapman S.B."/>
            <person name="Chen Z."/>
            <person name="Freedman E."/>
            <person name="Gellesch M."/>
            <person name="Goldberg J."/>
            <person name="Griggs A."/>
            <person name="Gujja S."/>
            <person name="Heilman E."/>
            <person name="Heiman D."/>
            <person name="Howarth C."/>
            <person name="Mehta T."/>
            <person name="Neiman D."/>
            <person name="Pearson M."/>
            <person name="Roberts A."/>
            <person name="Saif S."/>
            <person name="Shea T."/>
            <person name="Shenoy N."/>
            <person name="Sisk P."/>
            <person name="Stolte C."/>
            <person name="Sykes S."/>
            <person name="White J."/>
            <person name="Yandava C."/>
            <person name="Haas B."/>
            <person name="Nusbaum C."/>
            <person name="Birren B."/>
        </authorList>
    </citation>
    <scope>NUCLEOTIDE SEQUENCE [LARGE SCALE GENOMIC DNA]</scope>
    <source>
        <strain evidence="5">ATCC 50818</strain>
    </source>
</reference>
<dbReference type="InterPro" id="IPR032675">
    <property type="entry name" value="LRR_dom_sf"/>
</dbReference>
<dbReference type="SUPFAM" id="SSF52047">
    <property type="entry name" value="RNI-like"/>
    <property type="match status" value="1"/>
</dbReference>
<dbReference type="GO" id="GO:0031267">
    <property type="term" value="F:small GTPase binding"/>
    <property type="evidence" value="ECO:0007669"/>
    <property type="project" value="TreeGrafter"/>
</dbReference>
<dbReference type="AlphaFoldDB" id="F2USQ4"/>